<dbReference type="Proteomes" id="UP001500841">
    <property type="component" value="Unassembled WGS sequence"/>
</dbReference>
<sequence>MLTKRRFGLEELLLFGVNETATLVFGIFHLKEKVPGLPTAMSGHDAFYTLEHV</sequence>
<protein>
    <submittedName>
        <fullName evidence="1">Uncharacterized protein</fullName>
    </submittedName>
</protein>
<evidence type="ECO:0000313" key="2">
    <source>
        <dbReference type="Proteomes" id="UP001500841"/>
    </source>
</evidence>
<comment type="caution">
    <text evidence="1">The sequence shown here is derived from an EMBL/GenBank/DDBJ whole genome shotgun (WGS) entry which is preliminary data.</text>
</comment>
<accession>A0ABP7WGK6</accession>
<keyword evidence="2" id="KW-1185">Reference proteome</keyword>
<gene>
    <name evidence="1" type="ORF">GCM10022392_06930</name>
</gene>
<proteinExistence type="predicted"/>
<dbReference type="EMBL" id="BAABCV010000002">
    <property type="protein sequence ID" value="GAA4088333.1"/>
    <property type="molecule type" value="Genomic_DNA"/>
</dbReference>
<reference evidence="2" key="1">
    <citation type="journal article" date="2019" name="Int. J. Syst. Evol. Microbiol.">
        <title>The Global Catalogue of Microorganisms (GCM) 10K type strain sequencing project: providing services to taxonomists for standard genome sequencing and annotation.</title>
        <authorList>
            <consortium name="The Broad Institute Genomics Platform"/>
            <consortium name="The Broad Institute Genome Sequencing Center for Infectious Disease"/>
            <person name="Wu L."/>
            <person name="Ma J."/>
        </authorList>
    </citation>
    <scope>NUCLEOTIDE SEQUENCE [LARGE SCALE GENOMIC DNA]</scope>
    <source>
        <strain evidence="2">JCM 17085</strain>
    </source>
</reference>
<name>A0ABP7WGK6_9SPHI</name>
<organism evidence="1 2">
    <name type="scientific">Mucilaginibacter panaciglaebae</name>
    <dbReference type="NCBI Taxonomy" id="502331"/>
    <lineage>
        <taxon>Bacteria</taxon>
        <taxon>Pseudomonadati</taxon>
        <taxon>Bacteroidota</taxon>
        <taxon>Sphingobacteriia</taxon>
        <taxon>Sphingobacteriales</taxon>
        <taxon>Sphingobacteriaceae</taxon>
        <taxon>Mucilaginibacter</taxon>
    </lineage>
</organism>
<evidence type="ECO:0000313" key="1">
    <source>
        <dbReference type="EMBL" id="GAA4088333.1"/>
    </source>
</evidence>